<keyword evidence="1" id="KW-0175">Coiled coil</keyword>
<reference evidence="5" key="1">
    <citation type="submission" date="2016-06" db="UniProtKB">
        <authorList>
            <consortium name="WormBaseParasite"/>
        </authorList>
    </citation>
    <scope>IDENTIFICATION</scope>
</reference>
<dbReference type="Proteomes" id="UP000271098">
    <property type="component" value="Unassembled WGS sequence"/>
</dbReference>
<feature type="region of interest" description="Disordered" evidence="2">
    <location>
        <begin position="50"/>
        <end position="95"/>
    </location>
</feature>
<evidence type="ECO:0000313" key="5">
    <source>
        <dbReference type="WBParaSite" id="GPUH_0000875401-mRNA-1"/>
    </source>
</evidence>
<dbReference type="AlphaFoldDB" id="A0A183DJ53"/>
<reference evidence="3 4" key="2">
    <citation type="submission" date="2018-11" db="EMBL/GenBank/DDBJ databases">
        <authorList>
            <consortium name="Pathogen Informatics"/>
        </authorList>
    </citation>
    <scope>NUCLEOTIDE SEQUENCE [LARGE SCALE GENOMIC DNA]</scope>
</reference>
<organism evidence="5">
    <name type="scientific">Gongylonema pulchrum</name>
    <dbReference type="NCBI Taxonomy" id="637853"/>
    <lineage>
        <taxon>Eukaryota</taxon>
        <taxon>Metazoa</taxon>
        <taxon>Ecdysozoa</taxon>
        <taxon>Nematoda</taxon>
        <taxon>Chromadorea</taxon>
        <taxon>Rhabditida</taxon>
        <taxon>Spirurina</taxon>
        <taxon>Spiruromorpha</taxon>
        <taxon>Spiruroidea</taxon>
        <taxon>Gongylonematidae</taxon>
        <taxon>Gongylonema</taxon>
    </lineage>
</organism>
<evidence type="ECO:0000313" key="4">
    <source>
        <dbReference type="Proteomes" id="UP000271098"/>
    </source>
</evidence>
<dbReference type="WBParaSite" id="GPUH_0000875401-mRNA-1">
    <property type="protein sequence ID" value="GPUH_0000875401-mRNA-1"/>
    <property type="gene ID" value="GPUH_0000875401"/>
</dbReference>
<gene>
    <name evidence="3" type="ORF">GPUH_LOCUS8738</name>
</gene>
<evidence type="ECO:0000313" key="3">
    <source>
        <dbReference type="EMBL" id="VDK64839.1"/>
    </source>
</evidence>
<accession>A0A183DJ53</accession>
<evidence type="ECO:0000256" key="1">
    <source>
        <dbReference type="SAM" id="Coils"/>
    </source>
</evidence>
<keyword evidence="4" id="KW-1185">Reference proteome</keyword>
<dbReference type="EMBL" id="UYRT01026267">
    <property type="protein sequence ID" value="VDK64839.1"/>
    <property type="molecule type" value="Genomic_DNA"/>
</dbReference>
<evidence type="ECO:0000256" key="2">
    <source>
        <dbReference type="SAM" id="MobiDB-lite"/>
    </source>
</evidence>
<protein>
    <submittedName>
        <fullName evidence="5">Vesicle transport protein SEC20</fullName>
    </submittedName>
</protein>
<proteinExistence type="predicted"/>
<name>A0A183DJ53_9BILA</name>
<feature type="coiled-coil region" evidence="1">
    <location>
        <begin position="17"/>
        <end position="47"/>
    </location>
</feature>
<sequence length="137" mass="15289">MLYTAVEAKTLLNKTGKKSLSSLVRELNETEAEVKRQAELIWELKNQVRNGTSSEENWRGAQGWSNYDGGDSHKSLNPTDQIGAFRESAGGEGPSTELARMVIQCTKRMQTQLLPLGKFCGKNGESGLRFQDFTEEF</sequence>